<dbReference type="GO" id="GO:0007165">
    <property type="term" value="P:signal transduction"/>
    <property type="evidence" value="ECO:0007669"/>
    <property type="project" value="InterPro"/>
</dbReference>
<dbReference type="CDD" id="cd00159">
    <property type="entry name" value="RhoGAP"/>
    <property type="match status" value="1"/>
</dbReference>
<dbReference type="InterPro" id="IPR008936">
    <property type="entry name" value="Rho_GTPase_activation_prot"/>
</dbReference>
<dbReference type="GO" id="GO:0031048">
    <property type="term" value="P:regulatory ncRNA-mediated heterochromatin formation"/>
    <property type="evidence" value="ECO:0007669"/>
    <property type="project" value="TreeGrafter"/>
</dbReference>
<dbReference type="EMBL" id="DAKRPA010000003">
    <property type="protein sequence ID" value="DBA05075.1"/>
    <property type="molecule type" value="Genomic_DNA"/>
</dbReference>
<dbReference type="PROSITE" id="PS50238">
    <property type="entry name" value="RHOGAP"/>
    <property type="match status" value="1"/>
</dbReference>
<gene>
    <name evidence="4" type="ORF">N0F65_000763</name>
</gene>
<dbReference type="PROSITE" id="PS50108">
    <property type="entry name" value="CRIB"/>
    <property type="match status" value="1"/>
</dbReference>
<name>A0AAV2ZQT7_9STRA</name>
<dbReference type="InterPro" id="IPR053858">
    <property type="entry name" value="Arb2_dom"/>
</dbReference>
<dbReference type="Pfam" id="PF22749">
    <property type="entry name" value="Arb2"/>
    <property type="match status" value="1"/>
</dbReference>
<sequence>MADSRRVFVQLGKIQNQQLHMMAPVMAFVTPTDSWLAIVNEFVMSCYDDDVEVEKRPPGLLENCRVLHASTLQHITEPTAFEDGKQYILCPTPSDFTAILRKHGLPVPSSEAGNDGGAGRDSERMSIATTDQLESLEELSYYFDDHGTLRHCATSQAVYELMSDESRAGEIDEIVKAAIFHIQMEMLAELDFKQAHVPLDPRPDEPKEARSSVFVTSDWRKNNNLLIVMNGGRGAQPGIWSRDLLIQEGLELGSMLPVFRRAKSYGFGVAVLNPCTNSVTVDGKLHQIRQNATPDEHALYVWDNIISRAQAQNVYILAYTVGAKLVTTLLQHREASVVRRLRAVVFAEGAYRLDPNSTSPMVGQFLRQRAINFKAESEVPVGHHIPSAEEQLLCSCLSVGDLSASSSDSRSMSSSTSKRSSSNKARTISLSLETTFTYFAAARDRKVGAPEFIAESETRTRSCLNMRRPVPTPSAASPTEPDPAVFDVEIGTPYDLKHDVHIRYNYAEARFEGVPDNFIEYLAATAATTRKKSAPRTSATGTSRSSLSGVTGSVVGTLNKHRTKRGRTGSDSSSDSEDTHPMALLNQHFQLHFRHVPRLVVEGYEDRIPAVLVMLQQHFMAKQGYLLPHIFRESPNKADRDQAMREINHGTFSGASHDVRVLADLIKVWFRELPVPILHQVAPDRMEQLARSENAVEELNQMLGSVERCVIVWLADLLTDVAEHQERNHMGLDQLAIVIAPNLVRIETENPMVAVTLSKAVVDLFRAVLHTRRSTRRANTTKSVADNPVAEPV</sequence>
<feature type="domain" description="Rho-GAP" evidence="3">
    <location>
        <begin position="594"/>
        <end position="769"/>
    </location>
</feature>
<dbReference type="AlphaFoldDB" id="A0AAV2ZQT7"/>
<dbReference type="Gene3D" id="3.90.810.10">
    <property type="entry name" value="CRIB domain"/>
    <property type="match status" value="1"/>
</dbReference>
<evidence type="ECO:0000259" key="3">
    <source>
        <dbReference type="PROSITE" id="PS50238"/>
    </source>
</evidence>
<comment type="caution">
    <text evidence="4">The sequence shown here is derived from an EMBL/GenBank/DDBJ whole genome shotgun (WGS) entry which is preliminary data.</text>
</comment>
<feature type="compositionally biased region" description="Low complexity" evidence="1">
    <location>
        <begin position="540"/>
        <end position="558"/>
    </location>
</feature>
<evidence type="ECO:0000313" key="5">
    <source>
        <dbReference type="Proteomes" id="UP001146120"/>
    </source>
</evidence>
<evidence type="ECO:0000259" key="2">
    <source>
        <dbReference type="PROSITE" id="PS50108"/>
    </source>
</evidence>
<protein>
    <recommendedName>
        <fullName evidence="6">Rho-GAP domain-containing protein</fullName>
    </recommendedName>
</protein>
<dbReference type="Gene3D" id="1.10.555.10">
    <property type="entry name" value="Rho GTPase activation protein"/>
    <property type="match status" value="1"/>
</dbReference>
<dbReference type="PANTHER" id="PTHR21357">
    <property type="entry name" value="FAM172 FAMILY PROTEIN HOMOLOG CG10038"/>
    <property type="match status" value="1"/>
</dbReference>
<feature type="region of interest" description="Disordered" evidence="1">
    <location>
        <begin position="529"/>
        <end position="580"/>
    </location>
</feature>
<dbReference type="Proteomes" id="UP001146120">
    <property type="component" value="Unassembled WGS sequence"/>
</dbReference>
<dbReference type="InterPro" id="IPR048263">
    <property type="entry name" value="Arb2"/>
</dbReference>
<organism evidence="4 5">
    <name type="scientific">Lagenidium giganteum</name>
    <dbReference type="NCBI Taxonomy" id="4803"/>
    <lineage>
        <taxon>Eukaryota</taxon>
        <taxon>Sar</taxon>
        <taxon>Stramenopiles</taxon>
        <taxon>Oomycota</taxon>
        <taxon>Peronosporomycetes</taxon>
        <taxon>Pythiales</taxon>
        <taxon>Pythiaceae</taxon>
    </lineage>
</organism>
<dbReference type="Pfam" id="PF00620">
    <property type="entry name" value="RhoGAP"/>
    <property type="match status" value="1"/>
</dbReference>
<dbReference type="SUPFAM" id="SSF48350">
    <property type="entry name" value="GTPase activation domain, GAP"/>
    <property type="match status" value="1"/>
</dbReference>
<dbReference type="SMART" id="SM00324">
    <property type="entry name" value="RhoGAP"/>
    <property type="match status" value="1"/>
</dbReference>
<reference evidence="4" key="2">
    <citation type="journal article" date="2023" name="Microbiol Resour">
        <title>Decontamination and Annotation of the Draft Genome Sequence of the Oomycete Lagenidium giganteum ARSEF 373.</title>
        <authorList>
            <person name="Morgan W.R."/>
            <person name="Tartar A."/>
        </authorList>
    </citation>
    <scope>NUCLEOTIDE SEQUENCE</scope>
    <source>
        <strain evidence="4">ARSEF 373</strain>
    </source>
</reference>
<evidence type="ECO:0008006" key="6">
    <source>
        <dbReference type="Google" id="ProtNLM"/>
    </source>
</evidence>
<feature type="compositionally biased region" description="Low complexity" evidence="1">
    <location>
        <begin position="404"/>
        <end position="422"/>
    </location>
</feature>
<dbReference type="GO" id="GO:0005634">
    <property type="term" value="C:nucleus"/>
    <property type="evidence" value="ECO:0007669"/>
    <property type="project" value="TreeGrafter"/>
</dbReference>
<dbReference type="GO" id="GO:0035197">
    <property type="term" value="F:siRNA binding"/>
    <property type="evidence" value="ECO:0007669"/>
    <property type="project" value="TreeGrafter"/>
</dbReference>
<dbReference type="InterPro" id="IPR000095">
    <property type="entry name" value="CRIB_dom"/>
</dbReference>
<dbReference type="InterPro" id="IPR000198">
    <property type="entry name" value="RhoGAP_dom"/>
</dbReference>
<reference evidence="4" key="1">
    <citation type="submission" date="2022-11" db="EMBL/GenBank/DDBJ databases">
        <authorList>
            <person name="Morgan W.R."/>
            <person name="Tartar A."/>
        </authorList>
    </citation>
    <scope>NUCLEOTIDE SEQUENCE</scope>
    <source>
        <strain evidence="4">ARSEF 373</strain>
    </source>
</reference>
<keyword evidence="5" id="KW-1185">Reference proteome</keyword>
<dbReference type="InterPro" id="IPR036936">
    <property type="entry name" value="CRIB_dom_sf"/>
</dbReference>
<feature type="region of interest" description="Disordered" evidence="1">
    <location>
        <begin position="404"/>
        <end position="424"/>
    </location>
</feature>
<dbReference type="PANTHER" id="PTHR21357:SF4">
    <property type="entry name" value="FAM172 FAMILY PROTEIN HOMOLOG CG10038"/>
    <property type="match status" value="1"/>
</dbReference>
<feature type="domain" description="CRIB" evidence="2">
    <location>
        <begin position="490"/>
        <end position="503"/>
    </location>
</feature>
<evidence type="ECO:0000313" key="4">
    <source>
        <dbReference type="EMBL" id="DBA05075.1"/>
    </source>
</evidence>
<proteinExistence type="predicted"/>
<evidence type="ECO:0000256" key="1">
    <source>
        <dbReference type="SAM" id="MobiDB-lite"/>
    </source>
</evidence>
<accession>A0AAV2ZQT7</accession>